<organism evidence="2">
    <name type="scientific">freshwater metagenome</name>
    <dbReference type="NCBI Taxonomy" id="449393"/>
    <lineage>
        <taxon>unclassified sequences</taxon>
        <taxon>metagenomes</taxon>
        <taxon>ecological metagenomes</taxon>
    </lineage>
</organism>
<dbReference type="SUPFAM" id="SSF143120">
    <property type="entry name" value="YefM-like"/>
    <property type="match status" value="1"/>
</dbReference>
<gene>
    <name evidence="2" type="ORF">UFOPK2001_00935</name>
</gene>
<evidence type="ECO:0000313" key="2">
    <source>
        <dbReference type="EMBL" id="CAB4637556.1"/>
    </source>
</evidence>
<name>A0A6J6JKT3_9ZZZZ</name>
<dbReference type="AlphaFoldDB" id="A0A6J6JKT3"/>
<evidence type="ECO:0000256" key="1">
    <source>
        <dbReference type="ARBA" id="ARBA00009981"/>
    </source>
</evidence>
<dbReference type="EMBL" id="CAEZVN010000104">
    <property type="protein sequence ID" value="CAB4637556.1"/>
    <property type="molecule type" value="Genomic_DNA"/>
</dbReference>
<protein>
    <submittedName>
        <fullName evidence="2">Unannotated protein</fullName>
    </submittedName>
</protein>
<dbReference type="NCBIfam" id="TIGR01552">
    <property type="entry name" value="phd_fam"/>
    <property type="match status" value="1"/>
</dbReference>
<sequence length="102" mass="11652">MKNKKVFGQTLSVTELSQNASGAIKRVQAEDEPIIIMKNNKPVAVLMDIKLFNYLDGIAEEQYWEKLILERVANDDGVRIPWEQVKAELAADRKAKKKSHKK</sequence>
<comment type="similarity">
    <text evidence="1">Belongs to the phD/YefM antitoxin family.</text>
</comment>
<dbReference type="InterPro" id="IPR036165">
    <property type="entry name" value="YefM-like_sf"/>
</dbReference>
<proteinExistence type="inferred from homology"/>
<dbReference type="Pfam" id="PF02604">
    <property type="entry name" value="PhdYeFM_antitox"/>
    <property type="match status" value="1"/>
</dbReference>
<dbReference type="Gene3D" id="3.40.1620.10">
    <property type="entry name" value="YefM-like domain"/>
    <property type="match status" value="1"/>
</dbReference>
<accession>A0A6J6JKT3</accession>
<dbReference type="InterPro" id="IPR006442">
    <property type="entry name" value="Antitoxin_Phd/YefM"/>
</dbReference>
<reference evidence="2" key="1">
    <citation type="submission" date="2020-05" db="EMBL/GenBank/DDBJ databases">
        <authorList>
            <person name="Chiriac C."/>
            <person name="Salcher M."/>
            <person name="Ghai R."/>
            <person name="Kavagutti S V."/>
        </authorList>
    </citation>
    <scope>NUCLEOTIDE SEQUENCE</scope>
</reference>